<dbReference type="CDD" id="cd00085">
    <property type="entry name" value="HNHc"/>
    <property type="match status" value="1"/>
</dbReference>
<dbReference type="EMBL" id="VOAH01000015">
    <property type="protein sequence ID" value="TVP39423.1"/>
    <property type="molecule type" value="Genomic_DNA"/>
</dbReference>
<dbReference type="InterPro" id="IPR003615">
    <property type="entry name" value="HNH_nuc"/>
</dbReference>
<accession>A0A557SS28</accession>
<sequence>MLFSVPTLAQVHSSYAYDILCLRNDSIGLLDQYVNYLGREFADYSSESSTKNLDGGEDCSNQIINTNNNLDVFVNAFSGNVELNNLMVIFFSKVFDLFVRPSSFVLLFSILATGIVLNYLKKLKKDPNKARKGFSQGTRERILRKQNHRCAYCRKNLTVIDYHHKNSNRSDNRENNCQALCPNCHAIKTRKNLIKN</sequence>
<reference evidence="3 4" key="1">
    <citation type="journal article" date="2019" name="Front. Microbiol.">
        <title>Ammonia Oxidation by the Arctic Terrestrial Thaumarchaeote Candidatus Nitrosocosmicus arcticus Is Stimulated by Increasing Temperatures.</title>
        <authorList>
            <person name="Alves R.J.E."/>
            <person name="Kerou M."/>
            <person name="Zappe A."/>
            <person name="Bittner R."/>
            <person name="Abby S.S."/>
            <person name="Schmidt H.A."/>
            <person name="Pfeifer K."/>
            <person name="Schleper C."/>
        </authorList>
    </citation>
    <scope>NUCLEOTIDE SEQUENCE [LARGE SCALE GENOMIC DNA]</scope>
    <source>
        <strain evidence="3 4">Kfb</strain>
    </source>
</reference>
<keyword evidence="1" id="KW-0472">Membrane</keyword>
<keyword evidence="1" id="KW-1133">Transmembrane helix</keyword>
<dbReference type="SMART" id="SM00507">
    <property type="entry name" value="HNHc"/>
    <property type="match status" value="1"/>
</dbReference>
<feature type="transmembrane region" description="Helical" evidence="1">
    <location>
        <begin position="97"/>
        <end position="120"/>
    </location>
</feature>
<organism evidence="3 4">
    <name type="scientific">Candidatus Nitrosocosmicus arcticus</name>
    <dbReference type="NCBI Taxonomy" id="2035267"/>
    <lineage>
        <taxon>Archaea</taxon>
        <taxon>Nitrososphaerota</taxon>
        <taxon>Nitrososphaeria</taxon>
        <taxon>Nitrososphaerales</taxon>
        <taxon>Nitrososphaeraceae</taxon>
        <taxon>Candidatus Nitrosocosmicus</taxon>
    </lineage>
</organism>
<comment type="caution">
    <text evidence="3">The sequence shown here is derived from an EMBL/GenBank/DDBJ whole genome shotgun (WGS) entry which is preliminary data.</text>
</comment>
<gene>
    <name evidence="3" type="ORF">NARC_150017</name>
</gene>
<dbReference type="Proteomes" id="UP000315289">
    <property type="component" value="Unassembled WGS sequence"/>
</dbReference>
<dbReference type="Gene3D" id="1.10.30.50">
    <property type="match status" value="1"/>
</dbReference>
<name>A0A557SS28_9ARCH</name>
<feature type="domain" description="HNH nuclease" evidence="2">
    <location>
        <begin position="137"/>
        <end position="186"/>
    </location>
</feature>
<evidence type="ECO:0000256" key="1">
    <source>
        <dbReference type="SAM" id="Phobius"/>
    </source>
</evidence>
<evidence type="ECO:0000313" key="3">
    <source>
        <dbReference type="EMBL" id="TVP39423.1"/>
    </source>
</evidence>
<keyword evidence="1" id="KW-0812">Transmembrane</keyword>
<protein>
    <recommendedName>
        <fullName evidence="2">HNH nuclease domain-containing protein</fullName>
    </recommendedName>
</protein>
<dbReference type="OrthoDB" id="12378at2157"/>
<evidence type="ECO:0000259" key="2">
    <source>
        <dbReference type="SMART" id="SM00507"/>
    </source>
</evidence>
<keyword evidence="4" id="KW-1185">Reference proteome</keyword>
<proteinExistence type="predicted"/>
<dbReference type="AlphaFoldDB" id="A0A557SS28"/>
<dbReference type="RefSeq" id="WP_144733624.1">
    <property type="nucleotide sequence ID" value="NZ_ML675590.1"/>
</dbReference>
<evidence type="ECO:0000313" key="4">
    <source>
        <dbReference type="Proteomes" id="UP000315289"/>
    </source>
</evidence>